<evidence type="ECO:0000256" key="4">
    <source>
        <dbReference type="ARBA" id="ARBA00007573"/>
    </source>
</evidence>
<reference evidence="9" key="1">
    <citation type="journal article" date="2016" name="Gigascience">
        <title>De novo construction of an expanded transcriptome assembly for the western tarnished plant bug, Lygus hesperus.</title>
        <authorList>
            <person name="Tassone E.E."/>
            <person name="Geib S.M."/>
            <person name="Hall B."/>
            <person name="Fabrick J.A."/>
            <person name="Brent C.S."/>
            <person name="Hull J.J."/>
        </authorList>
    </citation>
    <scope>NUCLEOTIDE SEQUENCE</scope>
</reference>
<evidence type="ECO:0000256" key="2">
    <source>
        <dbReference type="ARBA" id="ARBA00004496"/>
    </source>
</evidence>
<evidence type="ECO:0000256" key="3">
    <source>
        <dbReference type="ARBA" id="ARBA00005043"/>
    </source>
</evidence>
<dbReference type="CDD" id="cd19494">
    <property type="entry name" value="Elp4"/>
    <property type="match status" value="1"/>
</dbReference>
<dbReference type="Pfam" id="PF05625">
    <property type="entry name" value="PAXNEB"/>
    <property type="match status" value="1"/>
</dbReference>
<keyword evidence="7" id="KW-0819">tRNA processing</keyword>
<dbReference type="AlphaFoldDB" id="A0A146KZX1"/>
<comment type="subcellular location">
    <subcellularLocation>
        <location evidence="2">Cytoplasm</location>
    </subcellularLocation>
    <subcellularLocation>
        <location evidence="1">Nucleus</location>
    </subcellularLocation>
</comment>
<evidence type="ECO:0000313" key="9">
    <source>
        <dbReference type="EMBL" id="JAQ00547.1"/>
    </source>
</evidence>
<keyword evidence="6" id="KW-0963">Cytoplasm</keyword>
<evidence type="ECO:0000256" key="1">
    <source>
        <dbReference type="ARBA" id="ARBA00004123"/>
    </source>
</evidence>
<dbReference type="PANTHER" id="PTHR12896">
    <property type="entry name" value="PAX6 NEIGHBOR PROTEIN PAXNEB"/>
    <property type="match status" value="1"/>
</dbReference>
<dbReference type="GO" id="GO:0005737">
    <property type="term" value="C:cytoplasm"/>
    <property type="evidence" value="ECO:0007669"/>
    <property type="project" value="UniProtKB-SubCell"/>
</dbReference>
<evidence type="ECO:0000256" key="8">
    <source>
        <dbReference type="ARBA" id="ARBA00023242"/>
    </source>
</evidence>
<dbReference type="PANTHER" id="PTHR12896:SF1">
    <property type="entry name" value="ELONGATOR COMPLEX PROTEIN 4"/>
    <property type="match status" value="1"/>
</dbReference>
<comment type="similarity">
    <text evidence="4">Belongs to the ELP4 family.</text>
</comment>
<dbReference type="Gene3D" id="3.40.50.300">
    <property type="entry name" value="P-loop containing nucleotide triphosphate hydrolases"/>
    <property type="match status" value="1"/>
</dbReference>
<dbReference type="InterPro" id="IPR008728">
    <property type="entry name" value="Elongator_complex_protein_4"/>
</dbReference>
<sequence>MQANITSRYSSGRSIELIASGIPSLDTVLGGGLPLGSIVLLTEDELGIYSDMFLKTYLAQGLVHGDAVLLATPDSNVKTFFESLPAPMESHADEPTVKNTGEPMTIAWRYGNSNSLRDNSKQLSLSNNFTFGKRISPELLNDENIHKFSTSDSEIKDVLETLLQDIQSLARDHNSKVQKSAKRQHLRICLHHLGSFLWCAVQEAIPKFLFKLRCIVAQYPASVIVTLPAMVFHDRKIVSRCCQVSDVVFGLVAIDPTSNPLYSEYTGLFQLQKISPVNSMTPLAEVSDDWAFKLIKKRLLIERLTLPPELDTSTQREQVKDIPSCGSLKKTLDF</sequence>
<dbReference type="GO" id="GO:0033588">
    <property type="term" value="C:elongator holoenzyme complex"/>
    <property type="evidence" value="ECO:0007669"/>
    <property type="project" value="InterPro"/>
</dbReference>
<dbReference type="UniPathway" id="UPA00988"/>
<name>A0A146KZX1_LYGHE</name>
<evidence type="ECO:0000256" key="5">
    <source>
        <dbReference type="ARBA" id="ARBA00020265"/>
    </source>
</evidence>
<dbReference type="GO" id="GO:0002098">
    <property type="term" value="P:tRNA wobble uridine modification"/>
    <property type="evidence" value="ECO:0007669"/>
    <property type="project" value="InterPro"/>
</dbReference>
<protein>
    <recommendedName>
        <fullName evidence="5">Elongator complex protein 4</fullName>
    </recommendedName>
</protein>
<dbReference type="EMBL" id="GDHC01018082">
    <property type="protein sequence ID" value="JAQ00547.1"/>
    <property type="molecule type" value="Transcribed_RNA"/>
</dbReference>
<accession>A0A146KZX1</accession>
<evidence type="ECO:0000256" key="6">
    <source>
        <dbReference type="ARBA" id="ARBA00022490"/>
    </source>
</evidence>
<proteinExistence type="inferred from homology"/>
<organism evidence="9">
    <name type="scientific">Lygus hesperus</name>
    <name type="common">Western plant bug</name>
    <dbReference type="NCBI Taxonomy" id="30085"/>
    <lineage>
        <taxon>Eukaryota</taxon>
        <taxon>Metazoa</taxon>
        <taxon>Ecdysozoa</taxon>
        <taxon>Arthropoda</taxon>
        <taxon>Hexapoda</taxon>
        <taxon>Insecta</taxon>
        <taxon>Pterygota</taxon>
        <taxon>Neoptera</taxon>
        <taxon>Paraneoptera</taxon>
        <taxon>Hemiptera</taxon>
        <taxon>Heteroptera</taxon>
        <taxon>Panheteroptera</taxon>
        <taxon>Cimicomorpha</taxon>
        <taxon>Miridae</taxon>
        <taxon>Mirini</taxon>
        <taxon>Lygus</taxon>
    </lineage>
</organism>
<dbReference type="GO" id="GO:0008023">
    <property type="term" value="C:transcription elongation factor complex"/>
    <property type="evidence" value="ECO:0007669"/>
    <property type="project" value="TreeGrafter"/>
</dbReference>
<dbReference type="InterPro" id="IPR027417">
    <property type="entry name" value="P-loop_NTPase"/>
</dbReference>
<comment type="pathway">
    <text evidence="3">tRNA modification; 5-methoxycarbonylmethyl-2-thiouridine-tRNA biosynthesis.</text>
</comment>
<keyword evidence="8" id="KW-0539">Nucleus</keyword>
<gene>
    <name evidence="9" type="primary">ELP4_3</name>
    <name evidence="9" type="ORF">g.62727</name>
</gene>
<evidence type="ECO:0000256" key="7">
    <source>
        <dbReference type="ARBA" id="ARBA00022694"/>
    </source>
</evidence>